<dbReference type="InterPro" id="IPR003425">
    <property type="entry name" value="CCB3/YggT"/>
</dbReference>
<keyword evidence="2" id="KW-0812">Transmembrane</keyword>
<name>A0A7Y8GW61_9BURK</name>
<feature type="transmembrane region" description="Helical" evidence="2">
    <location>
        <begin position="66"/>
        <end position="86"/>
    </location>
</feature>
<feature type="transmembrane region" description="Helical" evidence="2">
    <location>
        <begin position="157"/>
        <end position="182"/>
    </location>
</feature>
<evidence type="ECO:0000256" key="1">
    <source>
        <dbReference type="ARBA" id="ARBA00010894"/>
    </source>
</evidence>
<proteinExistence type="inferred from homology"/>
<evidence type="ECO:0000256" key="2">
    <source>
        <dbReference type="SAM" id="Phobius"/>
    </source>
</evidence>
<dbReference type="Pfam" id="PF02325">
    <property type="entry name" value="CCB3_YggT"/>
    <property type="match status" value="2"/>
</dbReference>
<comment type="caution">
    <text evidence="3">The sequence shown here is derived from an EMBL/GenBank/DDBJ whole genome shotgun (WGS) entry which is preliminary data.</text>
</comment>
<reference evidence="3 4" key="1">
    <citation type="submission" date="2019-09" db="EMBL/GenBank/DDBJ databases">
        <title>Hydrogenophaga aromatica sp. nov., isolated from a para-xylene-degrading enrichment culture.</title>
        <authorList>
            <person name="Tancsics A."/>
            <person name="Banerjee S."/>
        </authorList>
    </citation>
    <scope>NUCLEOTIDE SEQUENCE [LARGE SCALE GENOMIC DNA]</scope>
    <source>
        <strain evidence="3 4">D2P1</strain>
    </source>
</reference>
<keyword evidence="4" id="KW-1185">Reference proteome</keyword>
<gene>
    <name evidence="3" type="ORF">F3K02_08275</name>
</gene>
<sequence length="183" mass="19887">MSVLFFLLETLFFFLIAAALLRAWMNHLRIHMSAQPGRLAIAVTDWLVRPVRRILPKSLAQSRVDWGSLMAALLLALAYGGLWLMLASLFAGMPASSAALVLAIPTLAVKLLLRVVLQGLMILLLLYAVLSWVQPGSPVLSTLDRLCGPILRPVRRIIPPIGGVDLSVLVLVIVLQVGLILLG</sequence>
<feature type="transmembrane region" description="Helical" evidence="2">
    <location>
        <begin position="120"/>
        <end position="137"/>
    </location>
</feature>
<protein>
    <submittedName>
        <fullName evidence="3">YggT family protein</fullName>
    </submittedName>
</protein>
<evidence type="ECO:0000313" key="3">
    <source>
        <dbReference type="EMBL" id="NWF45249.1"/>
    </source>
</evidence>
<dbReference type="PANTHER" id="PTHR33219:SF14">
    <property type="entry name" value="PROTEIN COFACTOR ASSEMBLY OF COMPLEX C SUBUNIT B CCB3, CHLOROPLASTIC-RELATED"/>
    <property type="match status" value="1"/>
</dbReference>
<organism evidence="3 4">
    <name type="scientific">Hydrogenophaga aromaticivorans</name>
    <dbReference type="NCBI Taxonomy" id="2610898"/>
    <lineage>
        <taxon>Bacteria</taxon>
        <taxon>Pseudomonadati</taxon>
        <taxon>Pseudomonadota</taxon>
        <taxon>Betaproteobacteria</taxon>
        <taxon>Burkholderiales</taxon>
        <taxon>Comamonadaceae</taxon>
        <taxon>Hydrogenophaga</taxon>
    </lineage>
</organism>
<feature type="transmembrane region" description="Helical" evidence="2">
    <location>
        <begin position="6"/>
        <end position="25"/>
    </location>
</feature>
<accession>A0A7Y8GW61</accession>
<dbReference type="PANTHER" id="PTHR33219">
    <property type="entry name" value="YLMG HOMOLOG PROTEIN 2, CHLOROPLASTIC"/>
    <property type="match status" value="1"/>
</dbReference>
<dbReference type="RefSeq" id="WP_177135016.1">
    <property type="nucleotide sequence ID" value="NZ_JAGPWB010000033.1"/>
</dbReference>
<dbReference type="Proteomes" id="UP000545507">
    <property type="component" value="Unassembled WGS sequence"/>
</dbReference>
<dbReference type="AlphaFoldDB" id="A0A7Y8GW61"/>
<comment type="similarity">
    <text evidence="1">Belongs to the YggT family.</text>
</comment>
<evidence type="ECO:0000313" key="4">
    <source>
        <dbReference type="Proteomes" id="UP000545507"/>
    </source>
</evidence>
<keyword evidence="2" id="KW-0472">Membrane</keyword>
<dbReference type="EMBL" id="VYGV01000006">
    <property type="protein sequence ID" value="NWF45249.1"/>
    <property type="molecule type" value="Genomic_DNA"/>
</dbReference>
<dbReference type="GO" id="GO:0016020">
    <property type="term" value="C:membrane"/>
    <property type="evidence" value="ECO:0007669"/>
    <property type="project" value="InterPro"/>
</dbReference>
<keyword evidence="2" id="KW-1133">Transmembrane helix</keyword>